<evidence type="ECO:0000256" key="1">
    <source>
        <dbReference type="ARBA" id="ARBA00022485"/>
    </source>
</evidence>
<evidence type="ECO:0000256" key="6">
    <source>
        <dbReference type="SAM" id="MobiDB-lite"/>
    </source>
</evidence>
<feature type="compositionally biased region" description="Low complexity" evidence="6">
    <location>
        <begin position="164"/>
        <end position="182"/>
    </location>
</feature>
<evidence type="ECO:0000313" key="8">
    <source>
        <dbReference type="Proteomes" id="UP000254150"/>
    </source>
</evidence>
<organism evidence="7 8">
    <name type="scientific">Streptomyces griseus</name>
    <dbReference type="NCBI Taxonomy" id="1911"/>
    <lineage>
        <taxon>Bacteria</taxon>
        <taxon>Bacillati</taxon>
        <taxon>Actinomycetota</taxon>
        <taxon>Actinomycetes</taxon>
        <taxon>Kitasatosporales</taxon>
        <taxon>Streptomycetaceae</taxon>
        <taxon>Streptomyces</taxon>
    </lineage>
</organism>
<evidence type="ECO:0000256" key="5">
    <source>
        <dbReference type="ARBA" id="ARBA00023014"/>
    </source>
</evidence>
<evidence type="ECO:0000256" key="2">
    <source>
        <dbReference type="ARBA" id="ARBA00022723"/>
    </source>
</evidence>
<dbReference type="GO" id="GO:0051539">
    <property type="term" value="F:4 iron, 4 sulfur cluster binding"/>
    <property type="evidence" value="ECO:0007669"/>
    <property type="project" value="UniProtKB-KW"/>
</dbReference>
<feature type="region of interest" description="Disordered" evidence="6">
    <location>
        <begin position="153"/>
        <end position="191"/>
    </location>
</feature>
<dbReference type="GO" id="GO:0046872">
    <property type="term" value="F:metal ion binding"/>
    <property type="evidence" value="ECO:0007669"/>
    <property type="project" value="UniProtKB-KW"/>
</dbReference>
<dbReference type="PANTHER" id="PTHR43498:SF1">
    <property type="entry name" value="COB--COM HETERODISULFIDE REDUCTASE IRON-SULFUR SUBUNIT A"/>
    <property type="match status" value="1"/>
</dbReference>
<protein>
    <submittedName>
        <fullName evidence="7">Ribulose-1,5-biphosphate synthetase</fullName>
    </submittedName>
</protein>
<sequence length="191" mass="19973">MPNAAERQMTVYEQGREIPVVADVDVLVVGGGPAGVCAAVAAARAGASTFLVERHGFLGGMWTAGMVLTLAGYNSWLRPYQRCVEGVPAEWLARAAEQDGAVDGDGWVLNSDPEVMKRVADEMIEAEGIGLLLHSWGARPIVEDGAVRACTSRTSTADVPSGPRSPWTAPATATSWPARAPTGSRATPCSP</sequence>
<gene>
    <name evidence="7" type="ORF">NCTC7807_05144</name>
</gene>
<name>A0A380PA60_STRGR</name>
<dbReference type="InterPro" id="IPR036188">
    <property type="entry name" value="FAD/NAD-bd_sf"/>
</dbReference>
<reference evidence="7 8" key="1">
    <citation type="submission" date="2018-06" db="EMBL/GenBank/DDBJ databases">
        <authorList>
            <consortium name="Pathogen Informatics"/>
            <person name="Doyle S."/>
        </authorList>
    </citation>
    <scope>NUCLEOTIDE SEQUENCE [LARGE SCALE GENOMIC DNA]</scope>
    <source>
        <strain evidence="7 8">NCTC7807</strain>
    </source>
</reference>
<evidence type="ECO:0000256" key="4">
    <source>
        <dbReference type="ARBA" id="ARBA00023004"/>
    </source>
</evidence>
<dbReference type="Gene3D" id="3.50.50.60">
    <property type="entry name" value="FAD/NAD(P)-binding domain"/>
    <property type="match status" value="1"/>
</dbReference>
<dbReference type="SUPFAM" id="SSF51905">
    <property type="entry name" value="FAD/NAD(P)-binding domain"/>
    <property type="match status" value="1"/>
</dbReference>
<keyword evidence="3" id="KW-0560">Oxidoreductase</keyword>
<evidence type="ECO:0000313" key="7">
    <source>
        <dbReference type="EMBL" id="SUP61985.1"/>
    </source>
</evidence>
<keyword evidence="5" id="KW-0411">Iron-sulfur</keyword>
<dbReference type="EMBL" id="UHID01000008">
    <property type="protein sequence ID" value="SUP61985.1"/>
    <property type="molecule type" value="Genomic_DNA"/>
</dbReference>
<accession>A0A380PA60</accession>
<dbReference type="PANTHER" id="PTHR43498">
    <property type="entry name" value="FERREDOXIN:COB-COM HETERODISULFIDE REDUCTASE SUBUNIT A"/>
    <property type="match status" value="1"/>
</dbReference>
<dbReference type="Pfam" id="PF12831">
    <property type="entry name" value="FAD_oxidored"/>
    <property type="match status" value="1"/>
</dbReference>
<dbReference type="InterPro" id="IPR039650">
    <property type="entry name" value="HdrA-like"/>
</dbReference>
<dbReference type="AlphaFoldDB" id="A0A380PA60"/>
<proteinExistence type="predicted"/>
<keyword evidence="1" id="KW-0004">4Fe-4S</keyword>
<evidence type="ECO:0000256" key="3">
    <source>
        <dbReference type="ARBA" id="ARBA00023002"/>
    </source>
</evidence>
<keyword evidence="4" id="KW-0408">Iron</keyword>
<dbReference type="GO" id="GO:0016491">
    <property type="term" value="F:oxidoreductase activity"/>
    <property type="evidence" value="ECO:0007669"/>
    <property type="project" value="UniProtKB-KW"/>
</dbReference>
<dbReference type="Proteomes" id="UP000254150">
    <property type="component" value="Unassembled WGS sequence"/>
</dbReference>
<keyword evidence="2" id="KW-0479">Metal-binding</keyword>